<keyword evidence="15" id="KW-1185">Reference proteome</keyword>
<dbReference type="GO" id="GO:0005576">
    <property type="term" value="C:extracellular region"/>
    <property type="evidence" value="ECO:0007669"/>
    <property type="project" value="UniProtKB-SubCell"/>
</dbReference>
<dbReference type="InterPro" id="IPR023828">
    <property type="entry name" value="Peptidase_S8_Ser-AS"/>
</dbReference>
<dbReference type="InterPro" id="IPR036852">
    <property type="entry name" value="Peptidase_S8/S53_dom_sf"/>
</dbReference>
<evidence type="ECO:0000256" key="3">
    <source>
        <dbReference type="ARBA" id="ARBA00022670"/>
    </source>
</evidence>
<feature type="active site" description="Charge relay system" evidence="9">
    <location>
        <position position="846"/>
    </location>
</feature>
<dbReference type="CDD" id="cd02120">
    <property type="entry name" value="PA_subtilisin_like"/>
    <property type="match status" value="1"/>
</dbReference>
<dbReference type="SUPFAM" id="SSF52743">
    <property type="entry name" value="Subtilisin-like"/>
    <property type="match status" value="2"/>
</dbReference>
<comment type="subcellular location">
    <subcellularLocation>
        <location evidence="1">Secreted</location>
    </subcellularLocation>
</comment>
<evidence type="ECO:0000256" key="4">
    <source>
        <dbReference type="ARBA" id="ARBA00022729"/>
    </source>
</evidence>
<dbReference type="Gramene" id="ESR58431">
    <property type="protein sequence ID" value="ESR58431"/>
    <property type="gene ID" value="CICLE_v10018512mg"/>
</dbReference>
<dbReference type="PROSITE" id="PS51892">
    <property type="entry name" value="SUBTILASE"/>
    <property type="match status" value="2"/>
</dbReference>
<feature type="domain" description="Inhibitor I9" evidence="12">
    <location>
        <begin position="724"/>
        <end position="814"/>
    </location>
</feature>
<evidence type="ECO:0000259" key="11">
    <source>
        <dbReference type="Pfam" id="PF00082"/>
    </source>
</evidence>
<keyword evidence="4" id="KW-0732">Signal</keyword>
<feature type="active site" description="Charge relay system" evidence="8 9">
    <location>
        <position position="437"/>
    </location>
</feature>
<comment type="similarity">
    <text evidence="2 9 10">Belongs to the peptidase S8 family.</text>
</comment>
<evidence type="ECO:0000259" key="13">
    <source>
        <dbReference type="Pfam" id="PF17766"/>
    </source>
</evidence>
<feature type="active site" description="Charge relay system" evidence="8 9">
    <location>
        <position position="46"/>
    </location>
</feature>
<evidence type="ECO:0000256" key="5">
    <source>
        <dbReference type="ARBA" id="ARBA00022801"/>
    </source>
</evidence>
<dbReference type="InParanoid" id="V4U8A6"/>
<feature type="domain" description="Subtilisin-like protease fibronectin type-III" evidence="13">
    <location>
        <begin position="1263"/>
        <end position="1361"/>
    </location>
</feature>
<evidence type="ECO:0000256" key="2">
    <source>
        <dbReference type="ARBA" id="ARBA00011073"/>
    </source>
</evidence>
<sequence length="1364" mass="145539">MDRVLSVFPNRYHQLHTTRSWDFIGLPQTARRNLKIESDIVVGLMDTGITPESESFKDSGFGPPPAKWKGKCDHFANFSGCNNKLIGARYFKLDGNPDPWDILSPIDVDGHGTHTSSTLAGNVVANASLYGLAWGAARGAVPNARVAAYKVCWVSSGCSDMDILAAFDAAIHDGVNVISISIGGATEDYASDTISVGAFHALKKGIVTVASAGNDGPKWGTVSNHAPWLVTVAASGIDRQFKSKVKTGNGRSVSGVGVNTFDPKEKFYPLVSGADVAKNSESRDSARFCFDDSLDPKKVKGKLVYCKLGTWGADSVIKGIGGVGIIVGSEQFLDVAQIYMAPGTMVNVTDGDNITDYIHSTRSPSAVIYKSQEVKVRAPFIASFSSRGPNPGSKHLLKPDIAAPGIDILASYTLMKSLTGLKGDTQYSKFTLMSGTSMACPHIAGVVAYVKSFHPSWSPAAIKSAIMTTAKPMSQRVNNEAEFAYGAGQVNPQKAVSPGLVYDMDDMSYIQFLCHEGYNGSSLAVLVGSKSINCTSLIPGVGYDALNYPTMQVSLKSNGELTTAIFRRRVTNVGPRLSIYNATIKAPKGVNITVKPMSLSFSRTSHKRSFSVVVKAKPMSSTQVLSGSLEWKSPRHVPSDVCFESFSATIIDTHQDKTGKQKSPHPKQIEGSFVLQLPACHLDYKLCCISLTFVVTAIMVFRTFLLLLVLTATTSIASIGKQTTYVIHMDKSKIAANHSPGSVRQFYEAVIDSINKFSSQQEDQEQETTPPQILYAYENAISGFSAKLSTKQLKSLETVDGFLSATPDELLTLHTTYSPHFLGLESGIGLWDATNLAKDVIVGVIDTGIWPEHIAFQDTGMPPVPSRWKGGCEEGTKFSQSNCNNKLIGARAFFKGYESVVGRINETVDYRSPRDAQGHGTHTASTAAGNIVANANLFGLARGKAAGMRYTSRIAAYKACWSLGCSSSDILAAIDKAVADGVDVLSLSLGGSSRPYYRDTVAIASFGATQSGVFVSCSAGNSGPSISTVDNTAPWIMTVAASYTDRSFPAIVKLGNGHSFEGSSLYSGKGSKQLPLVFGKTAGVSGAEYSSFSSRGPSLVGHDVIKPDVTAPGVNILAAWPATTSPSMLKSDDRRVLFNIISGTSMSCPHVSGLAALLKSVHEDWSTAAIKSALMTTAYTLNNRNSPIADVGGSSDTPLATAFAFGSGHVDPESASDPGLIYDIATEDYLDYLCSLNYTSLQLALFAGGNFTCPNPSAFHPGKLNYPSFAVNFKGNVKNMSLEYERSVTNVGTSYCTYAVKVEEPNGVLVTITPPILSFQKIGEILSYKVTFVSLRGASNESFGSLTWVSGKYAVKSPIAVTWQ</sequence>
<dbReference type="InterPro" id="IPR015500">
    <property type="entry name" value="Peptidase_S8_subtilisin-rel"/>
</dbReference>
<keyword evidence="3 9" id="KW-0645">Protease</keyword>
<protein>
    <recommendedName>
        <fullName evidence="16">Subtilisin-like protease fibronectin type-III domain-containing protein</fullName>
    </recommendedName>
</protein>
<evidence type="ECO:0008006" key="16">
    <source>
        <dbReference type="Google" id="ProtNLM"/>
    </source>
</evidence>
<dbReference type="Gene3D" id="3.50.30.30">
    <property type="match status" value="1"/>
</dbReference>
<evidence type="ECO:0000259" key="12">
    <source>
        <dbReference type="Pfam" id="PF05922"/>
    </source>
</evidence>
<dbReference type="eggNOG" id="ENOG502QYJJ">
    <property type="taxonomic scope" value="Eukaryota"/>
</dbReference>
<keyword evidence="7" id="KW-0325">Glycoprotein</keyword>
<dbReference type="InterPro" id="IPR010259">
    <property type="entry name" value="S8pro/Inhibitor_I9"/>
</dbReference>
<name>V4U8A6_CITCL</name>
<dbReference type="Pfam" id="PF05922">
    <property type="entry name" value="Inhibitor_I9"/>
    <property type="match status" value="1"/>
</dbReference>
<dbReference type="EMBL" id="KI536661">
    <property type="protein sequence ID" value="ESR58431.1"/>
    <property type="molecule type" value="Genomic_DNA"/>
</dbReference>
<dbReference type="PROSITE" id="PS00138">
    <property type="entry name" value="SUBTILASE_SER"/>
    <property type="match status" value="2"/>
</dbReference>
<evidence type="ECO:0000256" key="1">
    <source>
        <dbReference type="ARBA" id="ARBA00004613"/>
    </source>
</evidence>
<dbReference type="Gene3D" id="3.30.70.80">
    <property type="entry name" value="Peptidase S8 propeptide/proteinase inhibitor I9"/>
    <property type="match status" value="1"/>
</dbReference>
<evidence type="ECO:0000256" key="8">
    <source>
        <dbReference type="PIRSR" id="PIRSR615500-1"/>
    </source>
</evidence>
<dbReference type="InterPro" id="IPR023827">
    <property type="entry name" value="Peptidase_S8_Asp-AS"/>
</dbReference>
<dbReference type="KEGG" id="cic:CICLE_v10018512mg"/>
<dbReference type="Proteomes" id="UP000030687">
    <property type="component" value="Unassembled WGS sequence"/>
</dbReference>
<evidence type="ECO:0000256" key="10">
    <source>
        <dbReference type="RuleBase" id="RU003355"/>
    </source>
</evidence>
<evidence type="ECO:0000313" key="14">
    <source>
        <dbReference type="EMBL" id="ESR58431.1"/>
    </source>
</evidence>
<dbReference type="InterPro" id="IPR000209">
    <property type="entry name" value="Peptidase_S8/S53_dom"/>
</dbReference>
<dbReference type="GO" id="GO:0006508">
    <property type="term" value="P:proteolysis"/>
    <property type="evidence" value="ECO:0007669"/>
    <property type="project" value="UniProtKB-KW"/>
</dbReference>
<dbReference type="GO" id="GO:0004252">
    <property type="term" value="F:serine-type endopeptidase activity"/>
    <property type="evidence" value="ECO:0007669"/>
    <property type="project" value="UniProtKB-UniRule"/>
</dbReference>
<feature type="active site" description="Charge relay system" evidence="8 9">
    <location>
        <position position="111"/>
    </location>
</feature>
<dbReference type="Pfam" id="PF00082">
    <property type="entry name" value="Peptidase_S8"/>
    <property type="match status" value="2"/>
</dbReference>
<evidence type="ECO:0000256" key="6">
    <source>
        <dbReference type="ARBA" id="ARBA00022825"/>
    </source>
</evidence>
<gene>
    <name evidence="14" type="ORF">CICLE_v10018512mg</name>
</gene>
<dbReference type="Gene3D" id="2.60.40.2310">
    <property type="match status" value="2"/>
</dbReference>
<feature type="active site" description="Charge relay system" evidence="9">
    <location>
        <position position="919"/>
    </location>
</feature>
<dbReference type="Pfam" id="PF17766">
    <property type="entry name" value="fn3_6"/>
    <property type="match status" value="2"/>
</dbReference>
<keyword evidence="6 9" id="KW-0720">Serine protease</keyword>
<dbReference type="PANTHER" id="PTHR10795">
    <property type="entry name" value="PROPROTEIN CONVERTASE SUBTILISIN/KEXIN"/>
    <property type="match status" value="1"/>
</dbReference>
<evidence type="ECO:0000256" key="7">
    <source>
        <dbReference type="ARBA" id="ARBA00023180"/>
    </source>
</evidence>
<proteinExistence type="inferred from homology"/>
<feature type="domain" description="Subtilisin-like protease fibronectin type-III" evidence="13">
    <location>
        <begin position="546"/>
        <end position="636"/>
    </location>
</feature>
<organism evidence="14 15">
    <name type="scientific">Citrus clementina</name>
    <name type="common">Clementine</name>
    <name type="synonym">Citrus deliciosa x Citrus sinensis</name>
    <dbReference type="NCBI Taxonomy" id="85681"/>
    <lineage>
        <taxon>Eukaryota</taxon>
        <taxon>Viridiplantae</taxon>
        <taxon>Streptophyta</taxon>
        <taxon>Embryophyta</taxon>
        <taxon>Tracheophyta</taxon>
        <taxon>Spermatophyta</taxon>
        <taxon>Magnoliopsida</taxon>
        <taxon>eudicotyledons</taxon>
        <taxon>Gunneridae</taxon>
        <taxon>Pentapetalae</taxon>
        <taxon>rosids</taxon>
        <taxon>malvids</taxon>
        <taxon>Sapindales</taxon>
        <taxon>Rutaceae</taxon>
        <taxon>Aurantioideae</taxon>
        <taxon>Citrus</taxon>
    </lineage>
</organism>
<dbReference type="OMA" id="KEVCYAP"/>
<dbReference type="InterPro" id="IPR045051">
    <property type="entry name" value="SBT"/>
</dbReference>
<evidence type="ECO:0000313" key="15">
    <source>
        <dbReference type="Proteomes" id="UP000030687"/>
    </source>
</evidence>
<dbReference type="InterPro" id="IPR034197">
    <property type="entry name" value="Peptidases_S8_3"/>
</dbReference>
<feature type="domain" description="Peptidase S8/S53" evidence="11">
    <location>
        <begin position="38"/>
        <end position="488"/>
    </location>
</feature>
<evidence type="ECO:0000256" key="9">
    <source>
        <dbReference type="PROSITE-ProRule" id="PRU01240"/>
    </source>
</evidence>
<dbReference type="InterPro" id="IPR037045">
    <property type="entry name" value="S8pro/Inhibitor_I9_sf"/>
</dbReference>
<dbReference type="Gene3D" id="3.40.50.200">
    <property type="entry name" value="Peptidase S8/S53 domain"/>
    <property type="match status" value="2"/>
</dbReference>
<dbReference type="InterPro" id="IPR041469">
    <property type="entry name" value="Subtilisin-like_FN3"/>
</dbReference>
<dbReference type="PRINTS" id="PR00723">
    <property type="entry name" value="SUBTILISIN"/>
</dbReference>
<accession>V4U8A6</accession>
<dbReference type="PROSITE" id="PS00136">
    <property type="entry name" value="SUBTILASE_ASP"/>
    <property type="match status" value="1"/>
</dbReference>
<reference evidence="14 15" key="1">
    <citation type="submission" date="2013-10" db="EMBL/GenBank/DDBJ databases">
        <authorList>
            <consortium name="International Citrus Genome Consortium"/>
            <person name="Jenkins J."/>
            <person name="Schmutz J."/>
            <person name="Prochnik S."/>
            <person name="Rokhsar D."/>
            <person name="Gmitter F."/>
            <person name="Ollitrault P."/>
            <person name="Machado M."/>
            <person name="Talon M."/>
            <person name="Wincker P."/>
            <person name="Jaillon O."/>
            <person name="Morgante M."/>
        </authorList>
    </citation>
    <scope>NUCLEOTIDE SEQUENCE</scope>
    <source>
        <strain evidence="15">cv. Clemenules</strain>
    </source>
</reference>
<feature type="domain" description="Peptidase S8/S53" evidence="11">
    <location>
        <begin position="838"/>
        <end position="1186"/>
    </location>
</feature>
<dbReference type="FunFam" id="3.40.50.200:FF:000006">
    <property type="entry name" value="Subtilisin-like protease SBT1.5"/>
    <property type="match status" value="2"/>
</dbReference>
<feature type="active site" description="Charge relay system" evidence="9">
    <location>
        <position position="1145"/>
    </location>
</feature>
<keyword evidence="5 9" id="KW-0378">Hydrolase</keyword>
<dbReference type="CDD" id="cd04852">
    <property type="entry name" value="Peptidases_S8_3"/>
    <property type="match status" value="2"/>
</dbReference>